<comment type="caution">
    <text evidence="1">The sequence shown here is derived from an EMBL/GenBank/DDBJ whole genome shotgun (WGS) entry which is preliminary data.</text>
</comment>
<dbReference type="AlphaFoldDB" id="A0A0W8E1J0"/>
<reference evidence="1" key="1">
    <citation type="journal article" date="2015" name="Proc. Natl. Acad. Sci. U.S.A.">
        <title>Networks of energetic and metabolic interactions define dynamics in microbial communities.</title>
        <authorList>
            <person name="Embree M."/>
            <person name="Liu J.K."/>
            <person name="Al-Bassam M.M."/>
            <person name="Zengler K."/>
        </authorList>
    </citation>
    <scope>NUCLEOTIDE SEQUENCE</scope>
</reference>
<name>A0A0W8E1J0_9ZZZZ</name>
<protein>
    <submittedName>
        <fullName evidence="1">Uncharacterized protein</fullName>
    </submittedName>
</protein>
<gene>
    <name evidence="1" type="ORF">ASZ90_020130</name>
</gene>
<sequence length="66" mass="6902">MALPAARPDKSGGLLAGTVASVPAEQEEARMAQAFQPRSVRVPAPEQVRAVAAGPPMVGLKMLRYC</sequence>
<proteinExistence type="predicted"/>
<organism evidence="1">
    <name type="scientific">hydrocarbon metagenome</name>
    <dbReference type="NCBI Taxonomy" id="938273"/>
    <lineage>
        <taxon>unclassified sequences</taxon>
        <taxon>metagenomes</taxon>
        <taxon>ecological metagenomes</taxon>
    </lineage>
</organism>
<accession>A0A0W8E1J0</accession>
<dbReference type="EMBL" id="LNQE01001918">
    <property type="protein sequence ID" value="KUG02498.1"/>
    <property type="molecule type" value="Genomic_DNA"/>
</dbReference>
<evidence type="ECO:0000313" key="1">
    <source>
        <dbReference type="EMBL" id="KUG02498.1"/>
    </source>
</evidence>